<dbReference type="EMBL" id="JACVVK020000005">
    <property type="protein sequence ID" value="KAK7507045.1"/>
    <property type="molecule type" value="Genomic_DNA"/>
</dbReference>
<gene>
    <name evidence="2" type="ORF">BaRGS_00001896</name>
</gene>
<accession>A0ABD0M6B2</accession>
<name>A0ABD0M6B2_9CAEN</name>
<dbReference type="Proteomes" id="UP001519460">
    <property type="component" value="Unassembled WGS sequence"/>
</dbReference>
<organism evidence="2 3">
    <name type="scientific">Batillaria attramentaria</name>
    <dbReference type="NCBI Taxonomy" id="370345"/>
    <lineage>
        <taxon>Eukaryota</taxon>
        <taxon>Metazoa</taxon>
        <taxon>Spiralia</taxon>
        <taxon>Lophotrochozoa</taxon>
        <taxon>Mollusca</taxon>
        <taxon>Gastropoda</taxon>
        <taxon>Caenogastropoda</taxon>
        <taxon>Sorbeoconcha</taxon>
        <taxon>Cerithioidea</taxon>
        <taxon>Batillariidae</taxon>
        <taxon>Batillaria</taxon>
    </lineage>
</organism>
<reference evidence="2 3" key="1">
    <citation type="journal article" date="2023" name="Sci. Data">
        <title>Genome assembly of the Korean intertidal mud-creeper Batillaria attramentaria.</title>
        <authorList>
            <person name="Patra A.K."/>
            <person name="Ho P.T."/>
            <person name="Jun S."/>
            <person name="Lee S.J."/>
            <person name="Kim Y."/>
            <person name="Won Y.J."/>
        </authorList>
    </citation>
    <scope>NUCLEOTIDE SEQUENCE [LARGE SCALE GENOMIC DNA]</scope>
    <source>
        <strain evidence="2">Wonlab-2016</strain>
    </source>
</reference>
<sequence length="109" mass="12219">MERLGIIVQPTHLCHSTRYRYFCAPCMVSEVPLSDEVSKWHVAGICTCSYLTLVFGFEAFRMRCYLSHNILGVLLSCACCDVGSFAIPFYTVSHRGSRSVEESSVQLSL</sequence>
<evidence type="ECO:0000313" key="2">
    <source>
        <dbReference type="EMBL" id="KAK7507045.1"/>
    </source>
</evidence>
<feature type="transmembrane region" description="Helical" evidence="1">
    <location>
        <begin position="69"/>
        <end position="90"/>
    </location>
</feature>
<feature type="transmembrane region" description="Helical" evidence="1">
    <location>
        <begin position="40"/>
        <end position="57"/>
    </location>
</feature>
<dbReference type="AlphaFoldDB" id="A0ABD0M6B2"/>
<evidence type="ECO:0000313" key="3">
    <source>
        <dbReference type="Proteomes" id="UP001519460"/>
    </source>
</evidence>
<keyword evidence="1" id="KW-1133">Transmembrane helix</keyword>
<keyword evidence="1" id="KW-0472">Membrane</keyword>
<keyword evidence="1" id="KW-0812">Transmembrane</keyword>
<comment type="caution">
    <text evidence="2">The sequence shown here is derived from an EMBL/GenBank/DDBJ whole genome shotgun (WGS) entry which is preliminary data.</text>
</comment>
<evidence type="ECO:0000256" key="1">
    <source>
        <dbReference type="SAM" id="Phobius"/>
    </source>
</evidence>
<protein>
    <submittedName>
        <fullName evidence="2">Uncharacterized protein</fullName>
    </submittedName>
</protein>
<keyword evidence="3" id="KW-1185">Reference proteome</keyword>
<proteinExistence type="predicted"/>